<evidence type="ECO:0000313" key="6">
    <source>
        <dbReference type="Proteomes" id="UP000030377"/>
    </source>
</evidence>
<dbReference type="InterPro" id="IPR000595">
    <property type="entry name" value="cNMP-bd_dom"/>
</dbReference>
<organism evidence="5 6">
    <name type="scientific">Bradyrhizobium japonicum</name>
    <dbReference type="NCBI Taxonomy" id="375"/>
    <lineage>
        <taxon>Bacteria</taxon>
        <taxon>Pseudomonadati</taxon>
        <taxon>Pseudomonadota</taxon>
        <taxon>Alphaproteobacteria</taxon>
        <taxon>Hyphomicrobiales</taxon>
        <taxon>Nitrobacteraceae</taxon>
        <taxon>Bradyrhizobium</taxon>
    </lineage>
</organism>
<dbReference type="Gene3D" id="1.10.10.10">
    <property type="entry name" value="Winged helix-like DNA-binding domain superfamily/Winged helix DNA-binding domain"/>
    <property type="match status" value="1"/>
</dbReference>
<proteinExistence type="predicted"/>
<dbReference type="SUPFAM" id="SSF51206">
    <property type="entry name" value="cAMP-binding domain-like"/>
    <property type="match status" value="1"/>
</dbReference>
<dbReference type="InterPro" id="IPR012318">
    <property type="entry name" value="HTH_CRP"/>
</dbReference>
<dbReference type="InterPro" id="IPR036388">
    <property type="entry name" value="WH-like_DNA-bd_sf"/>
</dbReference>
<dbReference type="Pfam" id="PF00027">
    <property type="entry name" value="cNMP_binding"/>
    <property type="match status" value="1"/>
</dbReference>
<keyword evidence="3" id="KW-0804">Transcription</keyword>
<dbReference type="Proteomes" id="UP000030377">
    <property type="component" value="Unassembled WGS sequence"/>
</dbReference>
<dbReference type="Gene3D" id="2.60.120.10">
    <property type="entry name" value="Jelly Rolls"/>
    <property type="match status" value="1"/>
</dbReference>
<dbReference type="PANTHER" id="PTHR24567:SF74">
    <property type="entry name" value="HTH-TYPE TRANSCRIPTIONAL REGULATOR ARCR"/>
    <property type="match status" value="1"/>
</dbReference>
<dbReference type="InterPro" id="IPR018490">
    <property type="entry name" value="cNMP-bd_dom_sf"/>
</dbReference>
<dbReference type="Pfam" id="PF13545">
    <property type="entry name" value="HTH_Crp_2"/>
    <property type="match status" value="1"/>
</dbReference>
<dbReference type="GO" id="GO:0003677">
    <property type="term" value="F:DNA binding"/>
    <property type="evidence" value="ECO:0007669"/>
    <property type="project" value="UniProtKB-KW"/>
</dbReference>
<dbReference type="AlphaFoldDB" id="A0A0A3XMR1"/>
<dbReference type="SUPFAM" id="SSF46785">
    <property type="entry name" value="Winged helix' DNA-binding domain"/>
    <property type="match status" value="1"/>
</dbReference>
<dbReference type="EMBL" id="JRPN01000031">
    <property type="protein sequence ID" value="KGT74529.1"/>
    <property type="molecule type" value="Genomic_DNA"/>
</dbReference>
<dbReference type="RefSeq" id="WP_039156768.1">
    <property type="nucleotide sequence ID" value="NZ_CP081350.1"/>
</dbReference>
<sequence length="236" mass="25705">MAKNSASAKHTNNLLGSLPHAQFSLLSPYMVVEQLDQGVILIEAGDETENVYFPHLGMLSLLAVLKDGRAIETATVGREGVVGAMAGLGAHISLVRVVVQLKAEVTRIPASRFRKATGESTTLRNLCVGYNEILLSQARINVACNAVHVIEARFCRWLLQTADTAGSNTINLTQQFLAEMLGVRRTSVTEVARKIQNTGAIHYARGEISILDRQILARLSCECYTTLVEQSKSLSR</sequence>
<gene>
    <name evidence="5" type="ORF">MA20_38590</name>
</gene>
<dbReference type="InterPro" id="IPR050397">
    <property type="entry name" value="Env_Response_Regulators"/>
</dbReference>
<evidence type="ECO:0000259" key="4">
    <source>
        <dbReference type="PROSITE" id="PS50042"/>
    </source>
</evidence>
<dbReference type="SMART" id="SM00100">
    <property type="entry name" value="cNMP"/>
    <property type="match status" value="1"/>
</dbReference>
<dbReference type="InterPro" id="IPR014710">
    <property type="entry name" value="RmlC-like_jellyroll"/>
</dbReference>
<protein>
    <recommendedName>
        <fullName evidence="4">Cyclic nucleotide-binding domain-containing protein</fullName>
    </recommendedName>
</protein>
<evidence type="ECO:0000256" key="2">
    <source>
        <dbReference type="ARBA" id="ARBA00023125"/>
    </source>
</evidence>
<dbReference type="PANTHER" id="PTHR24567">
    <property type="entry name" value="CRP FAMILY TRANSCRIPTIONAL REGULATORY PROTEIN"/>
    <property type="match status" value="1"/>
</dbReference>
<evidence type="ECO:0000313" key="5">
    <source>
        <dbReference type="EMBL" id="KGT74529.1"/>
    </source>
</evidence>
<dbReference type="CDD" id="cd00038">
    <property type="entry name" value="CAP_ED"/>
    <property type="match status" value="1"/>
</dbReference>
<evidence type="ECO:0000256" key="1">
    <source>
        <dbReference type="ARBA" id="ARBA00023015"/>
    </source>
</evidence>
<dbReference type="GO" id="GO:0003700">
    <property type="term" value="F:DNA-binding transcription factor activity"/>
    <property type="evidence" value="ECO:0007669"/>
    <property type="project" value="TreeGrafter"/>
</dbReference>
<dbReference type="GO" id="GO:0005829">
    <property type="term" value="C:cytosol"/>
    <property type="evidence" value="ECO:0007669"/>
    <property type="project" value="TreeGrafter"/>
</dbReference>
<keyword evidence="2" id="KW-0238">DNA-binding</keyword>
<name>A0A0A3XMR1_BRAJP</name>
<dbReference type="InterPro" id="IPR036390">
    <property type="entry name" value="WH_DNA-bd_sf"/>
</dbReference>
<evidence type="ECO:0000256" key="3">
    <source>
        <dbReference type="ARBA" id="ARBA00023163"/>
    </source>
</evidence>
<comment type="caution">
    <text evidence="5">The sequence shown here is derived from an EMBL/GenBank/DDBJ whole genome shotgun (WGS) entry which is preliminary data.</text>
</comment>
<accession>A0A0A3XMR1</accession>
<keyword evidence="1" id="KW-0805">Transcription regulation</keyword>
<reference evidence="5 6" key="1">
    <citation type="submission" date="2014-09" db="EMBL/GenBank/DDBJ databases">
        <title>Draft genome of Bradyrhizobium japonicum Is-34.</title>
        <authorList>
            <person name="Tsurumaru H."/>
            <person name="Yamakawa T."/>
            <person name="Hashimoto S."/>
            <person name="Okizaki K."/>
            <person name="Kanesaki Y."/>
            <person name="Yoshikawa H."/>
            <person name="Yajima S."/>
        </authorList>
    </citation>
    <scope>NUCLEOTIDE SEQUENCE [LARGE SCALE GENOMIC DNA]</scope>
    <source>
        <strain evidence="5 6">Is-34</strain>
    </source>
</reference>
<dbReference type="PROSITE" id="PS50042">
    <property type="entry name" value="CNMP_BINDING_3"/>
    <property type="match status" value="1"/>
</dbReference>
<feature type="domain" description="Cyclic nucleotide-binding" evidence="4">
    <location>
        <begin position="14"/>
        <end position="125"/>
    </location>
</feature>